<dbReference type="Pfam" id="PF01471">
    <property type="entry name" value="PG_binding_1"/>
    <property type="match status" value="1"/>
</dbReference>
<dbReference type="SUPFAM" id="SSF141523">
    <property type="entry name" value="L,D-transpeptidase catalytic domain-like"/>
    <property type="match status" value="1"/>
</dbReference>
<evidence type="ECO:0000256" key="9">
    <source>
        <dbReference type="PROSITE-ProRule" id="PRU01373"/>
    </source>
</evidence>
<protein>
    <recommendedName>
        <fullName evidence="11">L,D-TPase catalytic domain-containing protein</fullName>
    </recommendedName>
</protein>
<dbReference type="GO" id="GO:0016757">
    <property type="term" value="F:glycosyltransferase activity"/>
    <property type="evidence" value="ECO:0007669"/>
    <property type="project" value="UniProtKB-KW"/>
</dbReference>
<evidence type="ECO:0000259" key="11">
    <source>
        <dbReference type="PROSITE" id="PS52029"/>
    </source>
</evidence>
<dbReference type="PANTHER" id="PTHR30582">
    <property type="entry name" value="L,D-TRANSPEPTIDASE"/>
    <property type="match status" value="1"/>
</dbReference>
<keyword evidence="10" id="KW-0812">Transmembrane</keyword>
<dbReference type="SUPFAM" id="SSF47090">
    <property type="entry name" value="PGBD-like"/>
    <property type="match status" value="1"/>
</dbReference>
<dbReference type="GO" id="GO:0071972">
    <property type="term" value="F:peptidoglycan L,D-transpeptidase activity"/>
    <property type="evidence" value="ECO:0007669"/>
    <property type="project" value="TreeGrafter"/>
</dbReference>
<evidence type="ECO:0000256" key="4">
    <source>
        <dbReference type="ARBA" id="ARBA00022679"/>
    </source>
</evidence>
<feature type="transmembrane region" description="Helical" evidence="10">
    <location>
        <begin position="20"/>
        <end position="36"/>
    </location>
</feature>
<evidence type="ECO:0000256" key="8">
    <source>
        <dbReference type="ARBA" id="ARBA00023316"/>
    </source>
</evidence>
<evidence type="ECO:0000256" key="10">
    <source>
        <dbReference type="SAM" id="Phobius"/>
    </source>
</evidence>
<evidence type="ECO:0000256" key="5">
    <source>
        <dbReference type="ARBA" id="ARBA00022801"/>
    </source>
</evidence>
<dbReference type="GO" id="GO:0018104">
    <property type="term" value="P:peptidoglycan-protein cross-linking"/>
    <property type="evidence" value="ECO:0007669"/>
    <property type="project" value="TreeGrafter"/>
</dbReference>
<keyword evidence="10" id="KW-1133">Transmembrane helix</keyword>
<gene>
    <name evidence="12" type="ORF">CSTERTH_06160</name>
</gene>
<accession>A0A1B1YD07</accession>
<dbReference type="PANTHER" id="PTHR30582:SF24">
    <property type="entry name" value="L,D-TRANSPEPTIDASE ERFK_SRFK-RELATED"/>
    <property type="match status" value="1"/>
</dbReference>
<dbReference type="UniPathway" id="UPA00219"/>
<evidence type="ECO:0000313" key="12">
    <source>
        <dbReference type="EMBL" id="ANW98646.1"/>
    </source>
</evidence>
<feature type="active site" description="Nucleophile" evidence="9">
    <location>
        <position position="144"/>
    </location>
</feature>
<dbReference type="InterPro" id="IPR050979">
    <property type="entry name" value="LD-transpeptidase"/>
</dbReference>
<reference evidence="12 13" key="1">
    <citation type="submission" date="2016-02" db="EMBL/GenBank/DDBJ databases">
        <title>Comparison of Clostridium stercorarium subspecies using comparative genomics and transcriptomics.</title>
        <authorList>
            <person name="Schellenberg J."/>
            <person name="Thallinger G."/>
            <person name="Levin D.B."/>
            <person name="Zhang X."/>
            <person name="Alvare G."/>
            <person name="Fristensky B."/>
            <person name="Sparling R."/>
        </authorList>
    </citation>
    <scope>NUCLEOTIDE SEQUENCE [LARGE SCALE GENOMIC DNA]</scope>
    <source>
        <strain evidence="12 13">DSM 2910</strain>
    </source>
</reference>
<dbReference type="InterPro" id="IPR005490">
    <property type="entry name" value="LD_TPept_cat_dom"/>
</dbReference>
<dbReference type="InterPro" id="IPR038063">
    <property type="entry name" value="Transpep_catalytic_dom"/>
</dbReference>
<name>A0A1B1YD07_THEST</name>
<keyword evidence="4" id="KW-0808">Transferase</keyword>
<dbReference type="Proteomes" id="UP000092971">
    <property type="component" value="Chromosome"/>
</dbReference>
<evidence type="ECO:0000256" key="3">
    <source>
        <dbReference type="ARBA" id="ARBA00022676"/>
    </source>
</evidence>
<keyword evidence="3" id="KW-0328">Glycosyltransferase</keyword>
<dbReference type="InterPro" id="IPR036365">
    <property type="entry name" value="PGBD-like_sf"/>
</dbReference>
<evidence type="ECO:0000256" key="6">
    <source>
        <dbReference type="ARBA" id="ARBA00022960"/>
    </source>
</evidence>
<evidence type="ECO:0000313" key="13">
    <source>
        <dbReference type="Proteomes" id="UP000092971"/>
    </source>
</evidence>
<dbReference type="CDD" id="cd16913">
    <property type="entry name" value="YkuD_like"/>
    <property type="match status" value="1"/>
</dbReference>
<dbReference type="InterPro" id="IPR002477">
    <property type="entry name" value="Peptidoglycan-bd-like"/>
</dbReference>
<comment type="pathway">
    <text evidence="1 9">Cell wall biogenesis; peptidoglycan biosynthesis.</text>
</comment>
<dbReference type="OrthoDB" id="9787225at2"/>
<keyword evidence="5" id="KW-0378">Hydrolase</keyword>
<proteinExistence type="inferred from homology"/>
<feature type="domain" description="L,D-TPase catalytic" evidence="11">
    <location>
        <begin position="59"/>
        <end position="168"/>
    </location>
</feature>
<organism evidence="12 13">
    <name type="scientific">Thermoclostridium stercorarium subsp. thermolacticum DSM 2910</name>
    <dbReference type="NCBI Taxonomy" id="1121336"/>
    <lineage>
        <taxon>Bacteria</taxon>
        <taxon>Bacillati</taxon>
        <taxon>Bacillota</taxon>
        <taxon>Clostridia</taxon>
        <taxon>Eubacteriales</taxon>
        <taxon>Oscillospiraceae</taxon>
        <taxon>Thermoclostridium</taxon>
    </lineage>
</organism>
<evidence type="ECO:0000256" key="7">
    <source>
        <dbReference type="ARBA" id="ARBA00022984"/>
    </source>
</evidence>
<keyword evidence="8 9" id="KW-0961">Cell wall biogenesis/degradation</keyword>
<dbReference type="AlphaFoldDB" id="A0A1B1YD07"/>
<dbReference type="GO" id="GO:0008360">
    <property type="term" value="P:regulation of cell shape"/>
    <property type="evidence" value="ECO:0007669"/>
    <property type="project" value="UniProtKB-UniRule"/>
</dbReference>
<dbReference type="InterPro" id="IPR036366">
    <property type="entry name" value="PGBDSf"/>
</dbReference>
<dbReference type="EMBL" id="CP014672">
    <property type="protein sequence ID" value="ANW98646.1"/>
    <property type="molecule type" value="Genomic_DNA"/>
</dbReference>
<dbReference type="Pfam" id="PF03734">
    <property type="entry name" value="YkuD"/>
    <property type="match status" value="1"/>
</dbReference>
<keyword evidence="7 9" id="KW-0573">Peptidoglycan synthesis</keyword>
<dbReference type="Gene3D" id="1.10.101.10">
    <property type="entry name" value="PGBD-like superfamily/PGBD"/>
    <property type="match status" value="1"/>
</dbReference>
<evidence type="ECO:0000256" key="2">
    <source>
        <dbReference type="ARBA" id="ARBA00005992"/>
    </source>
</evidence>
<feature type="active site" description="Proton donor/acceptor" evidence="9">
    <location>
        <position position="127"/>
    </location>
</feature>
<dbReference type="RefSeq" id="WP_015358974.1">
    <property type="nucleotide sequence ID" value="NZ_CP014672.1"/>
</dbReference>
<keyword evidence="10" id="KW-0472">Membrane</keyword>
<evidence type="ECO:0000256" key="1">
    <source>
        <dbReference type="ARBA" id="ARBA00004752"/>
    </source>
</evidence>
<dbReference type="GO" id="GO:0005576">
    <property type="term" value="C:extracellular region"/>
    <property type="evidence" value="ECO:0007669"/>
    <property type="project" value="TreeGrafter"/>
</dbReference>
<keyword evidence="6 9" id="KW-0133">Cell shape</keyword>
<dbReference type="Gene3D" id="2.40.440.10">
    <property type="entry name" value="L,D-transpeptidase catalytic domain-like"/>
    <property type="match status" value="1"/>
</dbReference>
<comment type="similarity">
    <text evidence="2">Belongs to the YkuD family.</text>
</comment>
<sequence length="248" mass="28508">MRIIPVDYRLKHKIFNNLRYLGVLLTVILLVKNLIIQTNFGINEMMAVNYYYIAEGSPYRIYINLDEQIMYVFKNNELYKTYPVSGGKKNSPSPTGEWIIIHKAKWGGSFGGAWLGLNVPWGKYGIHGTNKPWAVGQQNVSGGCIRMKNEDVKELYEYIPHGTKVTIIHESQPFRELKDGMIGSDVYRVQTALKALGYYMGWCDGRYGENTKKAVLAFQKDYNLARTGIVNMSTWKKLMHLYEESLLE</sequence>
<dbReference type="PROSITE" id="PS52029">
    <property type="entry name" value="LD_TPASE"/>
    <property type="match status" value="1"/>
</dbReference>
<dbReference type="GO" id="GO:0071555">
    <property type="term" value="P:cell wall organization"/>
    <property type="evidence" value="ECO:0007669"/>
    <property type="project" value="UniProtKB-UniRule"/>
</dbReference>